<reference evidence="2" key="1">
    <citation type="submission" date="2013-10" db="EMBL/GenBank/DDBJ databases">
        <title>Genomic analysis of the causative agents of coccidiosis in chickens.</title>
        <authorList>
            <person name="Reid A.J."/>
            <person name="Blake D."/>
            <person name="Billington K."/>
            <person name="Browne H."/>
            <person name="Dunn M."/>
            <person name="Hung S."/>
            <person name="Kawahara F."/>
            <person name="Miranda-Saavedra D."/>
            <person name="Mourier T."/>
            <person name="Nagra H."/>
            <person name="Otto T.D."/>
            <person name="Rawlings N."/>
            <person name="Sanchez A."/>
            <person name="Sanders M."/>
            <person name="Subramaniam C."/>
            <person name="Tay Y."/>
            <person name="Dear P."/>
            <person name="Doerig C."/>
            <person name="Gruber A."/>
            <person name="Parkinson J."/>
            <person name="Shirley M."/>
            <person name="Wan K.L."/>
            <person name="Berriman M."/>
            <person name="Tomley F."/>
            <person name="Pain A."/>
        </authorList>
    </citation>
    <scope>NUCLEOTIDE SEQUENCE</scope>
    <source>
        <strain evidence="2">Houghton</strain>
    </source>
</reference>
<feature type="region of interest" description="Disordered" evidence="1">
    <location>
        <begin position="2164"/>
        <end position="2201"/>
    </location>
</feature>
<feature type="compositionally biased region" description="Pro residues" evidence="1">
    <location>
        <begin position="849"/>
        <end position="858"/>
    </location>
</feature>
<gene>
    <name evidence="2" type="ORF">EAH_00012050</name>
</gene>
<dbReference type="PANTHER" id="PTHR47236:SF4">
    <property type="entry name" value="GENE 9195-RELATED"/>
    <property type="match status" value="1"/>
</dbReference>
<accession>U6GMA4</accession>
<dbReference type="Proteomes" id="UP000018050">
    <property type="component" value="Unassembled WGS sequence"/>
</dbReference>
<dbReference type="VEuPathDB" id="ToxoDB:EAH_00012050"/>
<feature type="compositionally biased region" description="Basic and acidic residues" evidence="1">
    <location>
        <begin position="275"/>
        <end position="298"/>
    </location>
</feature>
<feature type="region of interest" description="Disordered" evidence="1">
    <location>
        <begin position="145"/>
        <end position="348"/>
    </location>
</feature>
<feature type="region of interest" description="Disordered" evidence="1">
    <location>
        <begin position="1129"/>
        <end position="1202"/>
    </location>
</feature>
<feature type="compositionally biased region" description="Low complexity" evidence="1">
    <location>
        <begin position="525"/>
        <end position="550"/>
    </location>
</feature>
<feature type="compositionally biased region" description="Basic and acidic residues" evidence="1">
    <location>
        <begin position="738"/>
        <end position="758"/>
    </location>
</feature>
<organism evidence="2 3">
    <name type="scientific">Eimeria acervulina</name>
    <name type="common">Coccidian parasite</name>
    <dbReference type="NCBI Taxonomy" id="5801"/>
    <lineage>
        <taxon>Eukaryota</taxon>
        <taxon>Sar</taxon>
        <taxon>Alveolata</taxon>
        <taxon>Apicomplexa</taxon>
        <taxon>Conoidasida</taxon>
        <taxon>Coccidia</taxon>
        <taxon>Eucoccidiorida</taxon>
        <taxon>Eimeriorina</taxon>
        <taxon>Eimeriidae</taxon>
        <taxon>Eimeria</taxon>
    </lineage>
</organism>
<feature type="compositionally biased region" description="Basic and acidic residues" evidence="1">
    <location>
        <begin position="178"/>
        <end position="189"/>
    </location>
</feature>
<feature type="compositionally biased region" description="Basic and acidic residues" evidence="1">
    <location>
        <begin position="200"/>
        <end position="217"/>
    </location>
</feature>
<sequence length="2265" mass="260775">MFRSLMHIPCIPQERLSRDNYYLRCPVTAIPLDRIHASQRTSEGPTSGDATFFPKELLSCVPPSKDEWSGPNRRACACNYFPLDTLEEPLAYNRFAPVPVVSGEPAETPKTRNVGGNQEKERFALMPVPDMREPSFVAAAVIDSSEPQQAGQRGRTTPSISPNSPHKTQWATTPRRNSKQEELCSEKTGSEYPAVTQESAQKDVKQRRQKPGDESSRRQRLTAKQSQRDRLRAQQLEQQQQQGCKGNEQYGNRSEHQEQKQQSQPLEMHRHHKDSPHQEECGRESLGMRRDSVSKDGEVGGNALQKQQRQMFPLDGNASSSAATRSQGTTFAGHCKKPVGGTQSRTGGQYLEDGEHQLLPLHNMPEEWLQHEMQALLREEYQQRQIVQRREEEQHEALQQHPPLERPWVLLAQKQQEEDLRHMHQEELQQMQQELINRHQRQLHARLQEKARAQQEKLEKARREAIHMKLQQKQNHQKQPKAQQPTGGSKPRSTPLIKRKSTNWQHRQPSEMQTKEEHNHEQREQQQQQQLQEERQTQNQQQHSQQDQHQSPTDGKGEDSRTAPAQEEQAHVQQQQLEEQQPRAITNEAETAKPNQRKKQREILQKHQQLSQIRQQEQQLQQQQQHVAPIHEEVRHPLELSEVTIPATSKHKVQQALQKGRKSACVQKSQEKQQLPTEQEGSPRKQSMGEREQTDARQPTTGERQKEQEELKQREDRTERNEKHRQKQKQQEPYQEAEQIKEHFTDWMELSVPRREEQLPANGGQNEKLTREEGRHNEQREGVNEEEPPLMREQPLSKEKQEIEQQQQPSVDEMKKGKGQTPAENPRIQTQPHKEQSKQRWLQQKEPQHPVPKGPQPQTPVQRMEEQRKQQLQVKQQRQQQEQVCQQQHEIYQQQGHQLEQQESQHEQLQPENNATMTRSELLRLSFTPLAAVNDNKYYLKQHLLSSTSSPLPHVPWGTTPSTQKQLAIRMSFSDTPNQPLRTTPHAGSHEGQRSGDTNSKAPMLPLQQADGRRFSKDQQCILRQRWTPLGAPQQQAADSKQAARGGPAKNIFRKRNPVFLPPPPPPPPPVAAFTQLTQHPQEQWKTTLVRGCQQAKNSRSRHRLLPQEQRRLQKQLKQPVFSLPLRATESSAGQQETQQNLRQQGAGLQQNVLQQQQQPQDCTQPKERDLRTPLSSKRGAKSSSKSSHSNAGGPDSLVPFAPCSRPTWVQNAIEFPTKREFRNSREHRAHEATGSFVEAGDVRTTLCRNDDKQAADECIDGRNRRRSEPEMWLTPQFPMVPDKRIRSEPQEQRLQDQTTEQQHRDRLNTTVVQVHQQLAHARLQFLEEQARAQSRSSRGQVMKEGMQQEEHQHRSYEQPAPKQEIQRHRNSQQQQLLYQHQPQQQQQEQHEKSKAFPYPLHQQQPICGPGHKQQHERQPQEETQQQQEQRHPYGGQQQQQQRGHTQQQPQPLVMIPYLSREDIQKPSQTQGSYQEQHPLQQQQLEQGIELPYEYRERLSAFQRQPFQQQDIWGQHRAWHPQQLQQQVWLHQHEQHEQQLQHEQLHLTQQQHGQQPPPPQQLFIYGKPYTARPQGSYPATPQQRPVVEQQQQQAWLQLQLHWSLQQQQHAWLLINQQRLRLFQQQHPWTPNQQHLWALQQQQFWQQQQQLWQLQQPHAWMQQQQNFWLQHQQQAYMQQQLLHQQPEQGRHQHGPLTHQRAEYFNPYTPACIVSDVILGSTENAANGRYIVPSGMRMPPPWDGCLSPENIRLGFCRACLQYVHLNRYLLPLIPITVAPSPAVVTGVEEAPGNFSKQEQHPEEFLSREQRLPTAPADAARGPPGFSLLPETTSEGAAGATDVHDGTYQQMSAAALPANDHITLNTHSSSSSFSDSGRAYNDYPTRNTNTSGSNGVYSNSSSSRASNTTQMNYHMNGARWEEGENNANNHGNGGMAGNFARFGIFEPFEVWTESPRGFPGEIDSMVPAAATASKGASMLQPTTTEACRNQLHQPLQHHLHEGPSLSGGLVVGVSTEPSHGSLNSFSFFNPSAPVFVPSCIAQPDSPTFAAAVAAAASAANQQPLTASTLGNPTMETQQWNTQQTNPQTPVNSPDHIYPGVVEQQNQSEQQLQQHKSQTKQPQQQQALQMQLPQAEAQYIFDGQSNVQQRQHSNQSLHQFPQSYQRLNPQQYQQHQEDEQQQNEQQQNEQQQPSQPGVQQHQQRSRFSFPSFISGSFSDCLSSLHSTSGSSLLVIGACLECWQFVVRPPALWLLDQIRARGIGGRIIFI</sequence>
<feature type="region of interest" description="Disordered" evidence="1">
    <location>
        <begin position="2100"/>
        <end position="2127"/>
    </location>
</feature>
<proteinExistence type="predicted"/>
<feature type="compositionally biased region" description="Basic and acidic residues" evidence="1">
    <location>
        <begin position="1795"/>
        <end position="1808"/>
    </location>
</feature>
<protein>
    <submittedName>
        <fullName evidence="2">Uncharacterized protein</fullName>
    </submittedName>
</protein>
<feature type="compositionally biased region" description="Polar residues" evidence="1">
    <location>
        <begin position="1129"/>
        <end position="1143"/>
    </location>
</feature>
<dbReference type="RefSeq" id="XP_013250202.1">
    <property type="nucleotide sequence ID" value="XM_013394748.1"/>
</dbReference>
<feature type="region of interest" description="Disordered" evidence="1">
    <location>
        <begin position="1790"/>
        <end position="1822"/>
    </location>
</feature>
<feature type="compositionally biased region" description="Polar residues" evidence="1">
    <location>
        <begin position="317"/>
        <end position="330"/>
    </location>
</feature>
<feature type="compositionally biased region" description="Low complexity" evidence="1">
    <location>
        <begin position="1884"/>
        <end position="1904"/>
    </location>
</feature>
<dbReference type="EMBL" id="HG671074">
    <property type="protein sequence ID" value="CDI79734.1"/>
    <property type="molecule type" value="Genomic_DNA"/>
</dbReference>
<feature type="compositionally biased region" description="Polar residues" evidence="1">
    <location>
        <begin position="145"/>
        <end position="175"/>
    </location>
</feature>
<feature type="region of interest" description="Disordered" evidence="1">
    <location>
        <begin position="975"/>
        <end position="1004"/>
    </location>
</feature>
<feature type="compositionally biased region" description="Basic and acidic residues" evidence="1">
    <location>
        <begin position="629"/>
        <end position="639"/>
    </location>
</feature>
<dbReference type="OrthoDB" id="348540at2759"/>
<dbReference type="PANTHER" id="PTHR47236">
    <property type="entry name" value="GENE, 32742-RELATED-RELATED"/>
    <property type="match status" value="1"/>
</dbReference>
<feature type="region of interest" description="Disordered" evidence="1">
    <location>
        <begin position="1863"/>
        <end position="1904"/>
    </location>
</feature>
<feature type="compositionally biased region" description="Low complexity" evidence="1">
    <location>
        <begin position="608"/>
        <end position="625"/>
    </location>
</feature>
<name>U6GMA4_EIMAC</name>
<feature type="region of interest" description="Disordered" evidence="1">
    <location>
        <begin position="440"/>
        <end position="876"/>
    </location>
</feature>
<feature type="compositionally biased region" description="Basic and acidic residues" evidence="1">
    <location>
        <begin position="513"/>
        <end position="524"/>
    </location>
</feature>
<keyword evidence="3" id="KW-1185">Reference proteome</keyword>
<dbReference type="OMA" id="PRNTIWT"/>
<feature type="compositionally biased region" description="Low complexity" evidence="1">
    <location>
        <begin position="1176"/>
        <end position="1190"/>
    </location>
</feature>
<feature type="compositionally biased region" description="Low complexity" evidence="1">
    <location>
        <begin position="1144"/>
        <end position="1164"/>
    </location>
</feature>
<feature type="compositionally biased region" description="Low complexity" evidence="1">
    <location>
        <begin position="233"/>
        <end position="242"/>
    </location>
</feature>
<feature type="compositionally biased region" description="Polar residues" evidence="1">
    <location>
        <begin position="666"/>
        <end position="680"/>
    </location>
</feature>
<evidence type="ECO:0000256" key="1">
    <source>
        <dbReference type="SAM" id="MobiDB-lite"/>
    </source>
</evidence>
<feature type="compositionally biased region" description="Polar residues" evidence="1">
    <location>
        <begin position="502"/>
        <end position="512"/>
    </location>
</feature>
<feature type="compositionally biased region" description="Basic and acidic residues" evidence="1">
    <location>
        <begin position="446"/>
        <end position="467"/>
    </location>
</feature>
<feature type="compositionally biased region" description="Basic and acidic residues" evidence="1">
    <location>
        <begin position="681"/>
        <end position="695"/>
    </location>
</feature>
<reference evidence="2" key="2">
    <citation type="submission" date="2013-10" db="EMBL/GenBank/DDBJ databases">
        <authorList>
            <person name="Aslett M."/>
        </authorList>
    </citation>
    <scope>NUCLEOTIDE SEQUENCE</scope>
    <source>
        <strain evidence="2">Houghton</strain>
    </source>
</reference>
<evidence type="ECO:0000313" key="2">
    <source>
        <dbReference type="EMBL" id="CDI79734.1"/>
    </source>
</evidence>
<feature type="compositionally biased region" description="Low complexity" evidence="1">
    <location>
        <begin position="2075"/>
        <end position="2086"/>
    </location>
</feature>
<dbReference type="GeneID" id="25269275"/>
<feature type="compositionally biased region" description="Basic and acidic residues" evidence="1">
    <location>
        <begin position="703"/>
        <end position="722"/>
    </location>
</feature>
<feature type="region of interest" description="Disordered" evidence="1">
    <location>
        <begin position="2075"/>
        <end position="2094"/>
    </location>
</feature>
<evidence type="ECO:0000313" key="3">
    <source>
        <dbReference type="Proteomes" id="UP000018050"/>
    </source>
</evidence>
<feature type="compositionally biased region" description="Low complexity" evidence="1">
    <location>
        <begin position="1373"/>
        <end position="1388"/>
    </location>
</feature>
<feature type="region of interest" description="Disordered" evidence="1">
    <location>
        <begin position="1330"/>
        <end position="1450"/>
    </location>
</feature>
<feature type="compositionally biased region" description="Low complexity" evidence="1">
    <location>
        <begin position="1422"/>
        <end position="1450"/>
    </location>
</feature>
<feature type="compositionally biased region" description="Basic and acidic residues" evidence="1">
    <location>
        <begin position="768"/>
        <end position="783"/>
    </location>
</feature>
<feature type="compositionally biased region" description="Low complexity" evidence="1">
    <location>
        <begin position="2178"/>
        <end position="2201"/>
    </location>
</feature>
<feature type="compositionally biased region" description="Basic and acidic residues" evidence="1">
    <location>
        <begin position="1347"/>
        <end position="1357"/>
    </location>
</feature>